<dbReference type="PANTHER" id="PTHR11102:SF147">
    <property type="entry name" value="SEL1L ADAPTOR SUBUNIT OF ERAD E3 UBIQUITIN LIGASE"/>
    <property type="match status" value="1"/>
</dbReference>
<protein>
    <submittedName>
        <fullName evidence="4">Uncharacterized protein</fullName>
    </submittedName>
</protein>
<evidence type="ECO:0000313" key="4">
    <source>
        <dbReference type="EMBL" id="KGG52739.1"/>
    </source>
</evidence>
<dbReference type="Pfam" id="PF08238">
    <property type="entry name" value="Sel1"/>
    <property type="match status" value="5"/>
</dbReference>
<evidence type="ECO:0000313" key="5">
    <source>
        <dbReference type="Proteomes" id="UP000029725"/>
    </source>
</evidence>
<dbReference type="InterPro" id="IPR006597">
    <property type="entry name" value="Sel1-like"/>
</dbReference>
<feature type="compositionally biased region" description="Polar residues" evidence="2">
    <location>
        <begin position="584"/>
        <end position="609"/>
    </location>
</feature>
<dbReference type="Gene3D" id="1.25.40.10">
    <property type="entry name" value="Tetratricopeptide repeat domain"/>
    <property type="match status" value="2"/>
</dbReference>
<evidence type="ECO:0000256" key="2">
    <source>
        <dbReference type="SAM" id="MobiDB-lite"/>
    </source>
</evidence>
<proteinExistence type="inferred from homology"/>
<dbReference type="OrthoDB" id="27934at2759"/>
<keyword evidence="3" id="KW-0472">Membrane</keyword>
<dbReference type="PANTHER" id="PTHR11102">
    <property type="entry name" value="SEL-1-LIKE PROTEIN"/>
    <property type="match status" value="1"/>
</dbReference>
<dbReference type="VEuPathDB" id="MicrosporidiaDB:DI09_13p280"/>
<gene>
    <name evidence="4" type="ORF">DI09_13p280</name>
</gene>
<organism evidence="4 5">
    <name type="scientific">Mitosporidium daphniae</name>
    <dbReference type="NCBI Taxonomy" id="1485682"/>
    <lineage>
        <taxon>Eukaryota</taxon>
        <taxon>Fungi</taxon>
        <taxon>Fungi incertae sedis</taxon>
        <taxon>Microsporidia</taxon>
        <taxon>Mitosporidium</taxon>
    </lineage>
</organism>
<dbReference type="AlphaFoldDB" id="A0A098VV45"/>
<dbReference type="Proteomes" id="UP000029725">
    <property type="component" value="Unassembled WGS sequence"/>
</dbReference>
<dbReference type="InterPro" id="IPR050767">
    <property type="entry name" value="Sel1_AlgK"/>
</dbReference>
<dbReference type="EMBL" id="JMKJ01000044">
    <property type="protein sequence ID" value="KGG52739.1"/>
    <property type="molecule type" value="Genomic_DNA"/>
</dbReference>
<comment type="similarity">
    <text evidence="1">Belongs to the sel-1 family.</text>
</comment>
<comment type="caution">
    <text evidence="4">The sequence shown here is derived from an EMBL/GenBank/DDBJ whole genome shotgun (WGS) entry which is preliminary data.</text>
</comment>
<accession>A0A098VV45</accession>
<dbReference type="InterPro" id="IPR011990">
    <property type="entry name" value="TPR-like_helical_dom_sf"/>
</dbReference>
<dbReference type="RefSeq" id="XP_013239166.1">
    <property type="nucleotide sequence ID" value="XM_013383712.1"/>
</dbReference>
<dbReference type="SMART" id="SM00671">
    <property type="entry name" value="SEL1"/>
    <property type="match status" value="3"/>
</dbReference>
<dbReference type="SUPFAM" id="SSF81901">
    <property type="entry name" value="HCP-like"/>
    <property type="match status" value="2"/>
</dbReference>
<keyword evidence="5" id="KW-1185">Reference proteome</keyword>
<dbReference type="GO" id="GO:0005789">
    <property type="term" value="C:endoplasmic reticulum membrane"/>
    <property type="evidence" value="ECO:0007669"/>
    <property type="project" value="TreeGrafter"/>
</dbReference>
<keyword evidence="3" id="KW-0812">Transmembrane</keyword>
<evidence type="ECO:0000256" key="3">
    <source>
        <dbReference type="SAM" id="Phobius"/>
    </source>
</evidence>
<feature type="compositionally biased region" description="Basic and acidic residues" evidence="2">
    <location>
        <begin position="633"/>
        <end position="660"/>
    </location>
</feature>
<feature type="compositionally biased region" description="Low complexity" evidence="2">
    <location>
        <begin position="553"/>
        <end position="564"/>
    </location>
</feature>
<dbReference type="GeneID" id="25258385"/>
<keyword evidence="3" id="KW-1133">Transmembrane helix</keyword>
<reference evidence="4 5" key="1">
    <citation type="submission" date="2014-04" db="EMBL/GenBank/DDBJ databases">
        <title>A new species of microsporidia sheds light on the evolution of extreme parasitism.</title>
        <authorList>
            <person name="Haag K.L."/>
            <person name="James T.Y."/>
            <person name="Larsson R."/>
            <person name="Schaer T.M."/>
            <person name="Refardt D."/>
            <person name="Pombert J.-F."/>
            <person name="Ebert D."/>
        </authorList>
    </citation>
    <scope>NUCLEOTIDE SEQUENCE [LARGE SCALE GENOMIC DNA]</scope>
    <source>
        <strain evidence="4 5">UGP3</strain>
        <tissue evidence="4">Spores</tissue>
    </source>
</reference>
<name>A0A098VV45_9MICR</name>
<feature type="region of interest" description="Disordered" evidence="2">
    <location>
        <begin position="501"/>
        <end position="660"/>
    </location>
</feature>
<evidence type="ECO:0000256" key="1">
    <source>
        <dbReference type="ARBA" id="ARBA00038101"/>
    </source>
</evidence>
<dbReference type="HOGENOM" id="CLU_415649_0_0_1"/>
<feature type="transmembrane region" description="Helical" evidence="3">
    <location>
        <begin position="467"/>
        <end position="488"/>
    </location>
</feature>
<dbReference type="GO" id="GO:0036503">
    <property type="term" value="P:ERAD pathway"/>
    <property type="evidence" value="ECO:0007669"/>
    <property type="project" value="TreeGrafter"/>
</dbReference>
<feature type="compositionally biased region" description="Low complexity" evidence="2">
    <location>
        <begin position="516"/>
        <end position="541"/>
    </location>
</feature>
<sequence length="660" mass="73763">MCSICQYHISIEDAILNLEKISHLPEVPNSIKAHCVEVLGDLAFAKVYYSHLIDFTDDSLKAGRAHFHLALIEEERLVEDSDPHLAVYETEFEIVPSFSKDIPTRIDATSGDKGANSPKHDIIRFYELTSTGNAEVQNYFHGLAGEPADYHSARKYFEMAAEEEENGLALSYLGLMALRGLGYEFPDAELAYSYFDRAIEVEDHSLSWFGLGILYYEGLAVEHDEKEAISCWSKAADRGLSEAQYALGSYLLRNRISMLQTASTGGNQKALFELSEYLVNSHMNIPSADPLHYLTVCAERSLAQIHTSAYAFYESGHTSMAIVSYMLASMMGYEVGYMNAAFLLKSSPERSLQYFMRAFEYAKSIDSMISLGDHYYFAAKRDINNQSSLFEIAVDFYTKGEKSGNAQAAYNLGYCYEHGLGVPMEFLYVKKPTVSDDAESRINLMFERLSSISFPSKRVFYSQIKKIWSYLQKAIITILSILATFIYFRNYLRLAREEREREARNAGPPPPPQSPLPRQAQPYSPQKLPSSSPLPVLSHPPQQMPSGSAQHMSSHPPSLPLTSTIKKLDQKASSPSPQGLDFSPSPQNMQPSTVAVSSTASGRPSSTQPFPDAILELAKEFQKRSKSALESSEDTKKRKNESSDLSPKSEADSEPPKEQQ</sequence>